<organism evidence="2 3">
    <name type="scientific">Neptunomonas antarctica</name>
    <dbReference type="NCBI Taxonomy" id="619304"/>
    <lineage>
        <taxon>Bacteria</taxon>
        <taxon>Pseudomonadati</taxon>
        <taxon>Pseudomonadota</taxon>
        <taxon>Gammaproteobacteria</taxon>
        <taxon>Oceanospirillales</taxon>
        <taxon>Oceanospirillaceae</taxon>
        <taxon>Neptunomonas</taxon>
    </lineage>
</organism>
<dbReference type="OrthoDB" id="6912095at2"/>
<gene>
    <name evidence="2" type="ORF">SAMN05421760_106259</name>
</gene>
<evidence type="ECO:0000313" key="3">
    <source>
        <dbReference type="Proteomes" id="UP000185999"/>
    </source>
</evidence>
<dbReference type="RefSeq" id="WP_054340373.1">
    <property type="nucleotide sequence ID" value="NZ_FTOE01000006.1"/>
</dbReference>
<evidence type="ECO:0000256" key="1">
    <source>
        <dbReference type="SAM" id="MobiDB-lite"/>
    </source>
</evidence>
<reference evidence="3" key="1">
    <citation type="submission" date="2017-01" db="EMBL/GenBank/DDBJ databases">
        <authorList>
            <person name="Varghese N."/>
            <person name="Submissions S."/>
        </authorList>
    </citation>
    <scope>NUCLEOTIDE SEQUENCE [LARGE SCALE GENOMIC DNA]</scope>
    <source>
        <strain evidence="3">DSM 22306</strain>
    </source>
</reference>
<dbReference type="AlphaFoldDB" id="A0A1N7MQB2"/>
<dbReference type="Proteomes" id="UP000185999">
    <property type="component" value="Unassembled WGS sequence"/>
</dbReference>
<feature type="compositionally biased region" description="Basic residues" evidence="1">
    <location>
        <begin position="11"/>
        <end position="22"/>
    </location>
</feature>
<feature type="region of interest" description="Disordered" evidence="1">
    <location>
        <begin position="1"/>
        <end position="26"/>
    </location>
</feature>
<dbReference type="STRING" id="619304.SAMN05421760_106259"/>
<evidence type="ECO:0000313" key="2">
    <source>
        <dbReference type="EMBL" id="SIS88208.1"/>
    </source>
</evidence>
<sequence>MKKELTPYQKKLARNRQRRKRARDIAHKAAVGAHTIDLKFEMYRGTGEALEYLRKEGNFEEVEEVITLLIHGAYLLSQRDPSRLQELYSVTSHAQAEPTNDH</sequence>
<proteinExistence type="predicted"/>
<protein>
    <submittedName>
        <fullName evidence="2">Uncharacterized protein</fullName>
    </submittedName>
</protein>
<dbReference type="EMBL" id="FTOE01000006">
    <property type="protein sequence ID" value="SIS88208.1"/>
    <property type="molecule type" value="Genomic_DNA"/>
</dbReference>
<accession>A0A1N7MQB2</accession>
<name>A0A1N7MQB2_9GAMM</name>
<keyword evidence="3" id="KW-1185">Reference proteome</keyword>